<evidence type="ECO:0000259" key="1">
    <source>
        <dbReference type="PROSITE" id="PS51192"/>
    </source>
</evidence>
<dbReference type="RefSeq" id="WP_162371311.1">
    <property type="nucleotide sequence ID" value="NZ_JAAEEH010000047.1"/>
</dbReference>
<proteinExistence type="predicted"/>
<dbReference type="Gene3D" id="3.40.50.10810">
    <property type="entry name" value="Tandem AAA-ATPase domain"/>
    <property type="match status" value="1"/>
</dbReference>
<reference evidence="2 3" key="1">
    <citation type="submission" date="2020-01" db="EMBL/GenBank/DDBJ databases">
        <title>Anaeroalcalibacter tamaniensis gen. nov., sp. nov., moderately halophilic strictly anaerobic fermenter bacterium from mud volcano of Taman peninsula.</title>
        <authorList>
            <person name="Frolova A."/>
            <person name="Merkel A.Y."/>
            <person name="Slobodkin A.I."/>
        </authorList>
    </citation>
    <scope>NUCLEOTIDE SEQUENCE [LARGE SCALE GENOMIC DNA]</scope>
    <source>
        <strain evidence="2 3">F-3ap</strain>
    </source>
</reference>
<dbReference type="SUPFAM" id="SSF52540">
    <property type="entry name" value="P-loop containing nucleoside triphosphate hydrolases"/>
    <property type="match status" value="2"/>
</dbReference>
<feature type="domain" description="Helicase ATP-binding" evidence="1">
    <location>
        <begin position="25"/>
        <end position="191"/>
    </location>
</feature>
<dbReference type="PANTHER" id="PTHR10799">
    <property type="entry name" value="SNF2/RAD54 HELICASE FAMILY"/>
    <property type="match status" value="1"/>
</dbReference>
<dbReference type="Proteomes" id="UP000461585">
    <property type="component" value="Unassembled WGS sequence"/>
</dbReference>
<keyword evidence="2" id="KW-0378">Hydrolase</keyword>
<keyword evidence="2" id="KW-0547">Nucleotide-binding</keyword>
<evidence type="ECO:0000313" key="2">
    <source>
        <dbReference type="EMBL" id="NDL68590.1"/>
    </source>
</evidence>
<evidence type="ECO:0000313" key="3">
    <source>
        <dbReference type="Proteomes" id="UP000461585"/>
    </source>
</evidence>
<sequence length="472" mass="54144">MALPEIVLPKSRLPYHPHEYQTHCTEFILENKSAGLFLDMGLGKSVITLTALMDLLHDRFEVSKVLVIAPLRVANTTWMDEVLKWKHLKDLRVSRVLGSAKERTMALYKKADVYTINRENVPWIVEFYKNDWPFDMVIIDEISSFKSPSAKRFRALKKVRHKIKRIVGLTGTPAPNGLLDIWSQIYLLDGGERLGRTFSGYRSRYFHPQKYVNGGIPTDYALNDDAEEKIYDKISDICISMKALEYLKMPEIIFNKVEVELSEKEMKLYRKLERDLLLPLEDSDVDAANAAVLSNKLLQMSGGTVYDEYKDVHQIHDRKLDALEDLVEAANGKPVLIYYGFRHERDRIKERFDAGDINTSDDIARWNRGEMKIALCHPASAGHGLNLQEGGSTIIWFSVTWSLELYQQANARLWRQGQKQTVVIHHILVKDTIDQRVMLALDNKDTGQNALIEAVKARIDNLRNGGRSNECK</sequence>
<keyword evidence="2" id="KW-0067">ATP-binding</keyword>
<accession>A0A7X5HXS4</accession>
<dbReference type="InterPro" id="IPR027417">
    <property type="entry name" value="P-loop_NTPase"/>
</dbReference>
<name>A0A7X5HXS4_9FIRM</name>
<dbReference type="InterPro" id="IPR000330">
    <property type="entry name" value="SNF2_N"/>
</dbReference>
<dbReference type="Gene3D" id="3.40.50.300">
    <property type="entry name" value="P-loop containing nucleotide triphosphate hydrolases"/>
    <property type="match status" value="1"/>
</dbReference>
<dbReference type="InterPro" id="IPR038718">
    <property type="entry name" value="SNF2-like_sf"/>
</dbReference>
<dbReference type="PROSITE" id="PS51192">
    <property type="entry name" value="HELICASE_ATP_BIND_1"/>
    <property type="match status" value="1"/>
</dbReference>
<dbReference type="CDD" id="cd18013">
    <property type="entry name" value="DEXQc_bact_SNF2"/>
    <property type="match status" value="1"/>
</dbReference>
<comment type="caution">
    <text evidence="2">The sequence shown here is derived from an EMBL/GenBank/DDBJ whole genome shotgun (WGS) entry which is preliminary data.</text>
</comment>
<dbReference type="InterPro" id="IPR014001">
    <property type="entry name" value="Helicase_ATP-bd"/>
</dbReference>
<dbReference type="GO" id="GO:0004386">
    <property type="term" value="F:helicase activity"/>
    <property type="evidence" value="ECO:0007669"/>
    <property type="project" value="UniProtKB-KW"/>
</dbReference>
<keyword evidence="3" id="KW-1185">Reference proteome</keyword>
<keyword evidence="2" id="KW-0347">Helicase</keyword>
<dbReference type="SMART" id="SM00487">
    <property type="entry name" value="DEXDc"/>
    <property type="match status" value="1"/>
</dbReference>
<dbReference type="Pfam" id="PF00176">
    <property type="entry name" value="SNF2-rel_dom"/>
    <property type="match status" value="1"/>
</dbReference>
<dbReference type="EMBL" id="JAAEEH010000047">
    <property type="protein sequence ID" value="NDL68590.1"/>
    <property type="molecule type" value="Genomic_DNA"/>
</dbReference>
<protein>
    <submittedName>
        <fullName evidence="2">DEAD/DEAH box helicase</fullName>
    </submittedName>
</protein>
<organism evidence="2 3">
    <name type="scientific">Anaerotalea alkaliphila</name>
    <dbReference type="NCBI Taxonomy" id="2662126"/>
    <lineage>
        <taxon>Bacteria</taxon>
        <taxon>Bacillati</taxon>
        <taxon>Bacillota</taxon>
        <taxon>Clostridia</taxon>
        <taxon>Eubacteriales</taxon>
        <taxon>Anaerotalea</taxon>
    </lineage>
</organism>
<dbReference type="AlphaFoldDB" id="A0A7X5HXS4"/>
<gene>
    <name evidence="2" type="ORF">GXN74_12665</name>
</gene>
<dbReference type="GO" id="GO:0005524">
    <property type="term" value="F:ATP binding"/>
    <property type="evidence" value="ECO:0007669"/>
    <property type="project" value="InterPro"/>
</dbReference>